<protein>
    <submittedName>
        <fullName evidence="1">Uncharacterized protein</fullName>
    </submittedName>
</protein>
<dbReference type="EMBL" id="BQXH01000008">
    <property type="protein sequence ID" value="GKS81405.1"/>
    <property type="molecule type" value="Genomic_DNA"/>
</dbReference>
<keyword evidence="2" id="KW-1185">Reference proteome</keyword>
<name>A0ABQ5JKJ2_9LACO</name>
<evidence type="ECO:0000313" key="1">
    <source>
        <dbReference type="EMBL" id="GKS81405.1"/>
    </source>
</evidence>
<sequence>MSSSTTSTTENSGPENLCTEISQNRVQETICEGSIVQQSGFEKYVKTSAIIIFENANDR</sequence>
<dbReference type="Proteomes" id="UP001055149">
    <property type="component" value="Unassembled WGS sequence"/>
</dbReference>
<proteinExistence type="predicted"/>
<gene>
    <name evidence="1" type="ORF">LPAF129_10910</name>
</gene>
<accession>A0ABQ5JKJ2</accession>
<comment type="caution">
    <text evidence="1">The sequence shown here is derived from an EMBL/GenBank/DDBJ whole genome shotgun (WGS) entry which is preliminary data.</text>
</comment>
<organism evidence="1 2">
    <name type="scientific">Ligilactobacillus pabuli</name>
    <dbReference type="NCBI Taxonomy" id="2886039"/>
    <lineage>
        <taxon>Bacteria</taxon>
        <taxon>Bacillati</taxon>
        <taxon>Bacillota</taxon>
        <taxon>Bacilli</taxon>
        <taxon>Lactobacillales</taxon>
        <taxon>Lactobacillaceae</taxon>
        <taxon>Ligilactobacillus</taxon>
    </lineage>
</organism>
<evidence type="ECO:0000313" key="2">
    <source>
        <dbReference type="Proteomes" id="UP001055149"/>
    </source>
</evidence>
<reference evidence="1" key="1">
    <citation type="journal article" date="2022" name="Int. J. Syst. Evol. Microbiol.">
        <title>A novel species of lactic acid bacteria, Ligilactobacillus pabuli sp. nov., isolated from alfalfa silage.</title>
        <authorList>
            <person name="Tohno M."/>
            <person name="Tanizawa Y."/>
            <person name="Sawada H."/>
            <person name="Sakamoto M."/>
            <person name="Ohkuma M."/>
            <person name="Kobayashi H."/>
        </authorList>
    </citation>
    <scope>NUCLEOTIDE SEQUENCE</scope>
    <source>
        <strain evidence="1">AF129</strain>
    </source>
</reference>